<evidence type="ECO:0000313" key="8">
    <source>
        <dbReference type="EMBL" id="ANN73195.1"/>
    </source>
</evidence>
<dbReference type="SUPFAM" id="SSF46785">
    <property type="entry name" value="Winged helix' DNA-binding domain"/>
    <property type="match status" value="1"/>
</dbReference>
<sequence length="323" mass="35061">MELRQLRYFLAVAEELSFTRAAAQLHVSQPPVSRQIMLLEAEIGTPLFERSKQYVRLTSAGQHFYDQARALVAAAQAAVVSTRRVAAGQVGKISLGLGGTAAHLFPDALALFRRRHPEVELVLNPLNLAYHQAALIEGRIDVGLVVLPVDDEQIETRKLTRMRLLAALPADHALARRRGLSLRDLAEQDFVMVPWAKGRGFGRLALQVCRRAGFVPNVVQEAEPMESVLGMVAAGAGVALVPETMEHLHGRKVAYRRLREDYAAADIAIAWRRGDGSPILKAFLACCPDGNGAHRGGGGAVPAAPARAFKASSARPSTRRPRV</sequence>
<evidence type="ECO:0000256" key="1">
    <source>
        <dbReference type="ARBA" id="ARBA00009437"/>
    </source>
</evidence>
<dbReference type="InterPro" id="IPR005119">
    <property type="entry name" value="LysR_subst-bd"/>
</dbReference>
<keyword evidence="2" id="KW-0805">Transcription regulation</keyword>
<dbReference type="PRINTS" id="PR00039">
    <property type="entry name" value="HTHLYSR"/>
</dbReference>
<dbReference type="Pfam" id="PF00126">
    <property type="entry name" value="HTH_1"/>
    <property type="match status" value="1"/>
</dbReference>
<protein>
    <recommendedName>
        <fullName evidence="6">HTH lysR-type domain-containing protein</fullName>
    </recommendedName>
</protein>
<evidence type="ECO:0000256" key="3">
    <source>
        <dbReference type="ARBA" id="ARBA00023125"/>
    </source>
</evidence>
<evidence type="ECO:0000259" key="6">
    <source>
        <dbReference type="PROSITE" id="PS50931"/>
    </source>
</evidence>
<evidence type="ECO:0000256" key="4">
    <source>
        <dbReference type="ARBA" id="ARBA00023163"/>
    </source>
</evidence>
<feature type="compositionally biased region" description="Low complexity" evidence="5">
    <location>
        <begin position="301"/>
        <end position="316"/>
    </location>
</feature>
<evidence type="ECO:0000313" key="9">
    <source>
        <dbReference type="Proteomes" id="UP000091897"/>
    </source>
</evidence>
<keyword evidence="4" id="KW-0804">Transcription</keyword>
<dbReference type="FunFam" id="1.10.10.10:FF:000001">
    <property type="entry name" value="LysR family transcriptional regulator"/>
    <property type="match status" value="1"/>
</dbReference>
<dbReference type="AlphaFoldDB" id="A0A193FZZ8"/>
<dbReference type="PANTHER" id="PTHR30346:SF0">
    <property type="entry name" value="HCA OPERON TRANSCRIPTIONAL ACTIVATOR HCAR"/>
    <property type="match status" value="1"/>
</dbReference>
<dbReference type="Gene3D" id="1.10.10.10">
    <property type="entry name" value="Winged helix-like DNA-binding domain superfamily/Winged helix DNA-binding domain"/>
    <property type="match status" value="1"/>
</dbReference>
<dbReference type="InterPro" id="IPR036388">
    <property type="entry name" value="WH-like_DNA-bd_sf"/>
</dbReference>
<keyword evidence="9" id="KW-1185">Reference proteome</keyword>
<feature type="domain" description="HTH lysR-type" evidence="6">
    <location>
        <begin position="1"/>
        <end position="58"/>
    </location>
</feature>
<dbReference type="Proteomes" id="UP000091897">
    <property type="component" value="Chromosome"/>
</dbReference>
<dbReference type="PROSITE" id="PS50931">
    <property type="entry name" value="HTH_LYSR"/>
    <property type="match status" value="1"/>
</dbReference>
<dbReference type="GO" id="GO:0003700">
    <property type="term" value="F:DNA-binding transcription factor activity"/>
    <property type="evidence" value="ECO:0007669"/>
    <property type="project" value="InterPro"/>
</dbReference>
<dbReference type="Proteomes" id="UP000092213">
    <property type="component" value="Chromosome"/>
</dbReference>
<evidence type="ECO:0000256" key="2">
    <source>
        <dbReference type="ARBA" id="ARBA00023015"/>
    </source>
</evidence>
<dbReference type="CDD" id="cd08414">
    <property type="entry name" value="PBP2_LTTR_aromatics_like"/>
    <property type="match status" value="1"/>
</dbReference>
<accession>A0A193FZZ8</accession>
<evidence type="ECO:0000256" key="5">
    <source>
        <dbReference type="SAM" id="MobiDB-lite"/>
    </source>
</evidence>
<dbReference type="Gene3D" id="3.40.190.10">
    <property type="entry name" value="Periplasmic binding protein-like II"/>
    <property type="match status" value="2"/>
</dbReference>
<dbReference type="Pfam" id="PF03466">
    <property type="entry name" value="LysR_substrate"/>
    <property type="match status" value="1"/>
</dbReference>
<dbReference type="EMBL" id="CP016170">
    <property type="protein sequence ID" value="ANN68105.1"/>
    <property type="molecule type" value="Genomic_DNA"/>
</dbReference>
<dbReference type="GO" id="GO:0003677">
    <property type="term" value="F:DNA binding"/>
    <property type="evidence" value="ECO:0007669"/>
    <property type="project" value="UniProtKB-KW"/>
</dbReference>
<reference evidence="9 10" key="1">
    <citation type="submission" date="2016-06" db="EMBL/GenBank/DDBJ databases">
        <title>Complete genome sequences of Bordetella bronchialis and Bordetella flabilis.</title>
        <authorList>
            <person name="LiPuma J.J."/>
            <person name="Spilker T."/>
        </authorList>
    </citation>
    <scope>NUCLEOTIDE SEQUENCE [LARGE SCALE GENOMIC DNA]</scope>
    <source>
        <strain evidence="8 10">AU17976</strain>
        <strain evidence="7 9">AU3182</strain>
    </source>
</reference>
<dbReference type="EMBL" id="CP016171">
    <property type="protein sequence ID" value="ANN73195.1"/>
    <property type="molecule type" value="Genomic_DNA"/>
</dbReference>
<comment type="similarity">
    <text evidence="1">Belongs to the LysR transcriptional regulatory family.</text>
</comment>
<keyword evidence="3" id="KW-0238">DNA-binding</keyword>
<dbReference type="InterPro" id="IPR036390">
    <property type="entry name" value="WH_DNA-bd_sf"/>
</dbReference>
<dbReference type="PANTHER" id="PTHR30346">
    <property type="entry name" value="TRANSCRIPTIONAL DUAL REGULATOR HCAR-RELATED"/>
    <property type="match status" value="1"/>
</dbReference>
<dbReference type="OrthoDB" id="9157176at2"/>
<feature type="region of interest" description="Disordered" evidence="5">
    <location>
        <begin position="295"/>
        <end position="323"/>
    </location>
</feature>
<organism evidence="8 10">
    <name type="scientific">Bordetella bronchialis</name>
    <dbReference type="NCBI Taxonomy" id="463025"/>
    <lineage>
        <taxon>Bacteria</taxon>
        <taxon>Pseudomonadati</taxon>
        <taxon>Pseudomonadota</taxon>
        <taxon>Betaproteobacteria</taxon>
        <taxon>Burkholderiales</taxon>
        <taxon>Alcaligenaceae</taxon>
        <taxon>Bordetella</taxon>
    </lineage>
</organism>
<name>A0A193FZZ8_9BORD</name>
<dbReference type="RefSeq" id="WP_066353588.1">
    <property type="nucleotide sequence ID" value="NZ_CBCSFJ010000045.1"/>
</dbReference>
<dbReference type="InterPro" id="IPR000847">
    <property type="entry name" value="LysR_HTH_N"/>
</dbReference>
<gene>
    <name evidence="7" type="ORF">BAU06_18990</name>
    <name evidence="8" type="ORF">BAU08_19230</name>
</gene>
<dbReference type="SUPFAM" id="SSF53850">
    <property type="entry name" value="Periplasmic binding protein-like II"/>
    <property type="match status" value="1"/>
</dbReference>
<evidence type="ECO:0000313" key="7">
    <source>
        <dbReference type="EMBL" id="ANN68105.1"/>
    </source>
</evidence>
<evidence type="ECO:0000313" key="10">
    <source>
        <dbReference type="Proteomes" id="UP000092213"/>
    </source>
</evidence>
<dbReference type="GO" id="GO:0032993">
    <property type="term" value="C:protein-DNA complex"/>
    <property type="evidence" value="ECO:0007669"/>
    <property type="project" value="TreeGrafter"/>
</dbReference>
<proteinExistence type="inferred from homology"/>
<dbReference type="STRING" id="463025.BAU08_19230"/>
<dbReference type="KEGG" id="bbro:BAU06_18990"/>